<comment type="subcellular location">
    <subcellularLocation>
        <location evidence="1">Membrane</location>
        <topology evidence="1">Multi-pass membrane protein</topology>
    </subcellularLocation>
</comment>
<keyword evidence="8" id="KW-1185">Reference proteome</keyword>
<comment type="caution">
    <text evidence="7">The sequence shown here is derived from an EMBL/GenBank/DDBJ whole genome shotgun (WGS) entry which is preliminary data.</text>
</comment>
<name>A0A850H7Z2_9SPHN</name>
<dbReference type="RefSeq" id="WP_176273523.1">
    <property type="nucleotide sequence ID" value="NZ_JABWTA010000001.1"/>
</dbReference>
<dbReference type="Pfam" id="PF07298">
    <property type="entry name" value="NnrU"/>
    <property type="match status" value="1"/>
</dbReference>
<dbReference type="GO" id="GO:0016020">
    <property type="term" value="C:membrane"/>
    <property type="evidence" value="ECO:0007669"/>
    <property type="project" value="UniProtKB-SubCell"/>
</dbReference>
<feature type="transmembrane region" description="Helical" evidence="5">
    <location>
        <begin position="113"/>
        <end position="132"/>
    </location>
</feature>
<evidence type="ECO:0000313" key="7">
    <source>
        <dbReference type="EMBL" id="NVE95287.1"/>
    </source>
</evidence>
<sequence>MNSALVELIAANIAFVGTHFAMSHPLRAPLVGIIGERGFQVLYTVVSFATLFWVVAAYGKAPAADLPGSGTAGWVIASLLTIPALVLLLGSFMRNPALPMPRAADQARKEPRGVFLVTRHPMMWSFALWAASHVILWWNWRSVVTALAMGFLALVGAHLQDRKKRTLMGEAWKAWESHTSYWPRWSKLFSVGLLWWALGLMTWVLLTYVHMVYGGVPAGIWRWF</sequence>
<accession>A0A850H7Z2</accession>
<gene>
    <name evidence="7" type="ORF">HUO12_10290</name>
</gene>
<evidence type="ECO:0000313" key="8">
    <source>
        <dbReference type="Proteomes" id="UP000546031"/>
    </source>
</evidence>
<evidence type="ECO:0000259" key="6">
    <source>
        <dbReference type="Pfam" id="PF07298"/>
    </source>
</evidence>
<feature type="transmembrane region" description="Helical" evidence="5">
    <location>
        <begin position="193"/>
        <end position="213"/>
    </location>
</feature>
<evidence type="ECO:0000256" key="5">
    <source>
        <dbReference type="SAM" id="Phobius"/>
    </source>
</evidence>
<evidence type="ECO:0000256" key="2">
    <source>
        <dbReference type="ARBA" id="ARBA00022692"/>
    </source>
</evidence>
<evidence type="ECO:0000256" key="1">
    <source>
        <dbReference type="ARBA" id="ARBA00004141"/>
    </source>
</evidence>
<feature type="domain" description="NnrU" evidence="6">
    <location>
        <begin position="8"/>
        <end position="217"/>
    </location>
</feature>
<evidence type="ECO:0000256" key="4">
    <source>
        <dbReference type="ARBA" id="ARBA00023136"/>
    </source>
</evidence>
<keyword evidence="2 5" id="KW-0812">Transmembrane</keyword>
<feature type="transmembrane region" description="Helical" evidence="5">
    <location>
        <begin position="6"/>
        <end position="26"/>
    </location>
</feature>
<reference evidence="7 8" key="1">
    <citation type="submission" date="2020-06" db="EMBL/GenBank/DDBJ databases">
        <title>Altererythrobacter lutimaris sp. nov., a marine bacterium isolated from a tidal flat.</title>
        <authorList>
            <person name="Kim D."/>
            <person name="Yoo Y."/>
            <person name="Kim J.-J."/>
        </authorList>
    </citation>
    <scope>NUCLEOTIDE SEQUENCE [LARGE SCALE GENOMIC DNA]</scope>
    <source>
        <strain evidence="7 8">JGD-16</strain>
    </source>
</reference>
<dbReference type="Proteomes" id="UP000546031">
    <property type="component" value="Unassembled WGS sequence"/>
</dbReference>
<keyword evidence="4 5" id="KW-0472">Membrane</keyword>
<feature type="transmembrane region" description="Helical" evidence="5">
    <location>
        <begin position="138"/>
        <end position="159"/>
    </location>
</feature>
<dbReference type="AlphaFoldDB" id="A0A850H7Z2"/>
<organism evidence="7 8">
    <name type="scientific">Altererythrobacter lutimaris</name>
    <dbReference type="NCBI Taxonomy" id="2743979"/>
    <lineage>
        <taxon>Bacteria</taxon>
        <taxon>Pseudomonadati</taxon>
        <taxon>Pseudomonadota</taxon>
        <taxon>Alphaproteobacteria</taxon>
        <taxon>Sphingomonadales</taxon>
        <taxon>Erythrobacteraceae</taxon>
        <taxon>Altererythrobacter</taxon>
    </lineage>
</organism>
<dbReference type="Gene3D" id="1.20.120.1630">
    <property type="match status" value="1"/>
</dbReference>
<evidence type="ECO:0000256" key="3">
    <source>
        <dbReference type="ARBA" id="ARBA00022989"/>
    </source>
</evidence>
<proteinExistence type="predicted"/>
<protein>
    <submittedName>
        <fullName evidence="7">MFS transporter</fullName>
    </submittedName>
</protein>
<dbReference type="EMBL" id="JABWTA010000001">
    <property type="protein sequence ID" value="NVE95287.1"/>
    <property type="molecule type" value="Genomic_DNA"/>
</dbReference>
<feature type="transmembrane region" description="Helical" evidence="5">
    <location>
        <begin position="71"/>
        <end position="92"/>
    </location>
</feature>
<dbReference type="InterPro" id="IPR009915">
    <property type="entry name" value="NnrU_dom"/>
</dbReference>
<keyword evidence="3 5" id="KW-1133">Transmembrane helix</keyword>
<feature type="transmembrane region" description="Helical" evidence="5">
    <location>
        <begin position="38"/>
        <end position="59"/>
    </location>
</feature>